<evidence type="ECO:0000256" key="4">
    <source>
        <dbReference type="ARBA" id="ARBA00023212"/>
    </source>
</evidence>
<name>A0AAW0TM16_SCYPA</name>
<dbReference type="GO" id="GO:0005881">
    <property type="term" value="C:cytoplasmic microtubule"/>
    <property type="evidence" value="ECO:0007669"/>
    <property type="project" value="TreeGrafter"/>
</dbReference>
<dbReference type="Proteomes" id="UP001487740">
    <property type="component" value="Unassembled WGS sequence"/>
</dbReference>
<comment type="subcellular location">
    <subcellularLocation>
        <location evidence="1">Cell projection</location>
        <location evidence="1">Cilium</location>
    </subcellularLocation>
    <subcellularLocation>
        <location evidence="2">Cytoplasm</location>
        <location evidence="2">Cytoskeleton</location>
    </subcellularLocation>
</comment>
<feature type="compositionally biased region" description="Polar residues" evidence="6">
    <location>
        <begin position="218"/>
        <end position="231"/>
    </location>
</feature>
<feature type="compositionally biased region" description="Basic and acidic residues" evidence="6">
    <location>
        <begin position="82"/>
        <end position="92"/>
    </location>
</feature>
<dbReference type="EMBL" id="JARAKH010000029">
    <property type="protein sequence ID" value="KAK8388128.1"/>
    <property type="molecule type" value="Genomic_DNA"/>
</dbReference>
<dbReference type="PROSITE" id="PS51665">
    <property type="entry name" value="ENKURIN"/>
    <property type="match status" value="1"/>
</dbReference>
<evidence type="ECO:0000256" key="3">
    <source>
        <dbReference type="ARBA" id="ARBA00022490"/>
    </source>
</evidence>
<dbReference type="AlphaFoldDB" id="A0AAW0TM16"/>
<comment type="caution">
    <text evidence="8">The sequence shown here is derived from an EMBL/GenBank/DDBJ whole genome shotgun (WGS) entry which is preliminary data.</text>
</comment>
<evidence type="ECO:0000256" key="1">
    <source>
        <dbReference type="ARBA" id="ARBA00004138"/>
    </source>
</evidence>
<evidence type="ECO:0000313" key="9">
    <source>
        <dbReference type="Proteomes" id="UP001487740"/>
    </source>
</evidence>
<keyword evidence="9" id="KW-1185">Reference proteome</keyword>
<keyword evidence="4" id="KW-0206">Cytoskeleton</keyword>
<feature type="domain" description="Enkurin" evidence="7">
    <location>
        <begin position="415"/>
        <end position="507"/>
    </location>
</feature>
<evidence type="ECO:0000256" key="6">
    <source>
        <dbReference type="SAM" id="MobiDB-lite"/>
    </source>
</evidence>
<reference evidence="8 9" key="1">
    <citation type="submission" date="2023-03" db="EMBL/GenBank/DDBJ databases">
        <title>High-quality genome of Scylla paramamosain provides insights in environmental adaptation.</title>
        <authorList>
            <person name="Zhang L."/>
        </authorList>
    </citation>
    <scope>NUCLEOTIDE SEQUENCE [LARGE SCALE GENOMIC DNA]</scope>
    <source>
        <strain evidence="8">LZ_2023a</strain>
        <tissue evidence="8">Muscle</tissue>
    </source>
</reference>
<evidence type="ECO:0000256" key="5">
    <source>
        <dbReference type="ARBA" id="ARBA00023273"/>
    </source>
</evidence>
<dbReference type="InterPro" id="IPR027012">
    <property type="entry name" value="Enkurin_dom"/>
</dbReference>
<feature type="compositionally biased region" description="Basic and acidic residues" evidence="6">
    <location>
        <begin position="317"/>
        <end position="326"/>
    </location>
</feature>
<feature type="compositionally biased region" description="Polar residues" evidence="6">
    <location>
        <begin position="130"/>
        <end position="140"/>
    </location>
</feature>
<keyword evidence="3" id="KW-0963">Cytoplasm</keyword>
<dbReference type="InterPro" id="IPR052102">
    <property type="entry name" value="Enkurin_domain-protein"/>
</dbReference>
<dbReference type="Pfam" id="PF13864">
    <property type="entry name" value="Enkurin"/>
    <property type="match status" value="1"/>
</dbReference>
<evidence type="ECO:0000256" key="2">
    <source>
        <dbReference type="ARBA" id="ARBA00004245"/>
    </source>
</evidence>
<protein>
    <recommendedName>
        <fullName evidence="7">Enkurin domain-containing protein</fullName>
    </recommendedName>
</protein>
<dbReference type="PANTHER" id="PTHR21490:SF2">
    <property type="entry name" value="ENKURIN DOMAIN-CONTAINING PROTEIN 1"/>
    <property type="match status" value="1"/>
</dbReference>
<proteinExistence type="predicted"/>
<accession>A0AAW0TM16</accession>
<keyword evidence="5" id="KW-0966">Cell projection</keyword>
<evidence type="ECO:0000259" key="7">
    <source>
        <dbReference type="PROSITE" id="PS51665"/>
    </source>
</evidence>
<sequence>MENLVSRISSQRPACEMDYHQHYRTIENQHRQLLDAVERINSSSGDAGSGEDSTRSRGGQARAATPPRMVRAYSFDRSTQARRREGSAERKSKAGAPGELKALKKFHHRSSSPSPSSSFSSPQPVRSSRMISKSGRSLQDTGEGKGVSGRQVVGVKGNVMTESISKDELRGKRTLMRAKSELGRASPDIQPSGTRPPSRHGSLWSNAKQDAGDAASFSEDTNLNSTLSSSCDFYPGGHVDTESPRRATREDLKLAIRPDSQSTTAGGNHGAKDPNQNDWDSGADAENAAVHPDAVEAIQHSEPPGGQTDGTMGEKITGTEDRKIDDPGGLDETDDAHRAQTVATSTPVQNIGEDDGATAAVTTTTHSPRRLKREQQQPRRTRGDPLRRSQSLKNVAHTPGEPPPSYQIGKIPRYLQIRKEEKRRQEELALAVDPDCPPGHQPLPDHERLNTLHLLHKSQTQVLRELSSLPVAQDTLRIKKVRLTLEEKLTQIEEGLRIFSQPLAPLMVQSRVRVDGSSIQRRPGVRLPTVTPSEEYPSNLNTILNNEDHEYEYIKLPINVNQQQYKPSIAQGKQSNCSENNVSQKFYDTLKFMPPEAKKKETKAEGKE</sequence>
<feature type="compositionally biased region" description="Low complexity" evidence="6">
    <location>
        <begin position="111"/>
        <end position="129"/>
    </location>
</feature>
<dbReference type="GO" id="GO:0005929">
    <property type="term" value="C:cilium"/>
    <property type="evidence" value="ECO:0007669"/>
    <property type="project" value="UniProtKB-SubCell"/>
</dbReference>
<gene>
    <name evidence="8" type="ORF">O3P69_020190</name>
</gene>
<feature type="region of interest" description="Disordered" evidence="6">
    <location>
        <begin position="39"/>
        <end position="409"/>
    </location>
</feature>
<dbReference type="PANTHER" id="PTHR21490">
    <property type="entry name" value="ENKURIN-RELATED"/>
    <property type="match status" value="1"/>
</dbReference>
<feature type="compositionally biased region" description="Basic and acidic residues" evidence="6">
    <location>
        <begin position="373"/>
        <end position="387"/>
    </location>
</feature>
<evidence type="ECO:0000313" key="8">
    <source>
        <dbReference type="EMBL" id="KAK8388128.1"/>
    </source>
</evidence>
<feature type="compositionally biased region" description="Basic and acidic residues" evidence="6">
    <location>
        <begin position="239"/>
        <end position="256"/>
    </location>
</feature>
<organism evidence="8 9">
    <name type="scientific">Scylla paramamosain</name>
    <name type="common">Mud crab</name>
    <dbReference type="NCBI Taxonomy" id="85552"/>
    <lineage>
        <taxon>Eukaryota</taxon>
        <taxon>Metazoa</taxon>
        <taxon>Ecdysozoa</taxon>
        <taxon>Arthropoda</taxon>
        <taxon>Crustacea</taxon>
        <taxon>Multicrustacea</taxon>
        <taxon>Malacostraca</taxon>
        <taxon>Eumalacostraca</taxon>
        <taxon>Eucarida</taxon>
        <taxon>Decapoda</taxon>
        <taxon>Pleocyemata</taxon>
        <taxon>Brachyura</taxon>
        <taxon>Eubrachyura</taxon>
        <taxon>Portunoidea</taxon>
        <taxon>Portunidae</taxon>
        <taxon>Portuninae</taxon>
        <taxon>Scylla</taxon>
    </lineage>
</organism>